<keyword evidence="2" id="KW-0808">Transferase</keyword>
<keyword evidence="9" id="KW-1185">Reference proteome</keyword>
<evidence type="ECO:0000313" key="8">
    <source>
        <dbReference type="EMBL" id="GAA0168080.1"/>
    </source>
</evidence>
<reference evidence="8 9" key="1">
    <citation type="submission" date="2024-01" db="EMBL/GenBank/DDBJ databases">
        <title>The complete chloroplast genome sequence of Lithospermum erythrorhizon: insights into the phylogenetic relationship among Boraginaceae species and the maternal lineages of purple gromwells.</title>
        <authorList>
            <person name="Okada T."/>
            <person name="Watanabe K."/>
        </authorList>
    </citation>
    <scope>NUCLEOTIDE SEQUENCE [LARGE SCALE GENOMIC DNA]</scope>
</reference>
<dbReference type="PANTHER" id="PTHR10196:SF69">
    <property type="entry name" value="GLYCEROL KINASE"/>
    <property type="match status" value="1"/>
</dbReference>
<keyword evidence="4 8" id="KW-0418">Kinase</keyword>
<evidence type="ECO:0000259" key="7">
    <source>
        <dbReference type="Pfam" id="PF02782"/>
    </source>
</evidence>
<keyword evidence="5" id="KW-0067">ATP-binding</keyword>
<dbReference type="GO" id="GO:0006641">
    <property type="term" value="P:triglyceride metabolic process"/>
    <property type="evidence" value="ECO:0007669"/>
    <property type="project" value="TreeGrafter"/>
</dbReference>
<dbReference type="InterPro" id="IPR043129">
    <property type="entry name" value="ATPase_NBD"/>
</dbReference>
<dbReference type="EMBL" id="BAABME010006341">
    <property type="protein sequence ID" value="GAA0168080.1"/>
    <property type="molecule type" value="Genomic_DNA"/>
</dbReference>
<accession>A0AAV3QYT8</accession>
<comment type="caution">
    <text evidence="8">The sequence shown here is derived from an EMBL/GenBank/DDBJ whole genome shotgun (WGS) entry which is preliminary data.</text>
</comment>
<dbReference type="Pfam" id="PF02782">
    <property type="entry name" value="FGGY_C"/>
    <property type="match status" value="1"/>
</dbReference>
<dbReference type="AlphaFoldDB" id="A0AAV3QYT8"/>
<dbReference type="GO" id="GO:0004370">
    <property type="term" value="F:glycerol kinase activity"/>
    <property type="evidence" value="ECO:0007669"/>
    <property type="project" value="TreeGrafter"/>
</dbReference>
<dbReference type="Pfam" id="PF00370">
    <property type="entry name" value="FGGY_N"/>
    <property type="match status" value="1"/>
</dbReference>
<proteinExistence type="inferred from homology"/>
<dbReference type="Gene3D" id="3.30.420.40">
    <property type="match status" value="2"/>
</dbReference>
<dbReference type="GO" id="GO:0005524">
    <property type="term" value="F:ATP binding"/>
    <property type="evidence" value="ECO:0007669"/>
    <property type="project" value="UniProtKB-KW"/>
</dbReference>
<dbReference type="InterPro" id="IPR018485">
    <property type="entry name" value="FGGY_C"/>
</dbReference>
<dbReference type="SUPFAM" id="SSF53067">
    <property type="entry name" value="Actin-like ATPase domain"/>
    <property type="match status" value="2"/>
</dbReference>
<name>A0AAV3QYT8_LITER</name>
<keyword evidence="3" id="KW-0547">Nucleotide-binding</keyword>
<evidence type="ECO:0000313" key="9">
    <source>
        <dbReference type="Proteomes" id="UP001454036"/>
    </source>
</evidence>
<feature type="domain" description="Carbohydrate kinase FGGY N-terminal" evidence="6">
    <location>
        <begin position="4"/>
        <end position="93"/>
    </location>
</feature>
<evidence type="ECO:0000256" key="2">
    <source>
        <dbReference type="ARBA" id="ARBA00022679"/>
    </source>
</evidence>
<sequence>MSILNTWLIWNLTGGVNNGLHVTDVSNASRTMLMNLTTLDWDNTTLETLKIPAELLPRISSNSEIIGDIAKGWPISGVPIAGCLGDQHAAMVGQACRKEEAKSTYGTGAFILLNTGDEKIRSAHGLLSTIAFKLGKDAPTNYAFEGSIAIAGAAVQWLRDGLGIISSAAEIEELAKKVVNPQAASIFSQRLMACLLHGGVMMLAVYASG</sequence>
<dbReference type="InterPro" id="IPR018484">
    <property type="entry name" value="FGGY_N"/>
</dbReference>
<dbReference type="GO" id="GO:0005739">
    <property type="term" value="C:mitochondrion"/>
    <property type="evidence" value="ECO:0007669"/>
    <property type="project" value="TreeGrafter"/>
</dbReference>
<gene>
    <name evidence="8" type="ORF">LIER_22885</name>
</gene>
<dbReference type="GO" id="GO:0046167">
    <property type="term" value="P:glycerol-3-phosphate biosynthetic process"/>
    <property type="evidence" value="ECO:0007669"/>
    <property type="project" value="TreeGrafter"/>
</dbReference>
<feature type="domain" description="Carbohydrate kinase FGGY C-terminal" evidence="7">
    <location>
        <begin position="102"/>
        <end position="175"/>
    </location>
</feature>
<evidence type="ECO:0000256" key="1">
    <source>
        <dbReference type="ARBA" id="ARBA00009156"/>
    </source>
</evidence>
<evidence type="ECO:0000256" key="5">
    <source>
        <dbReference type="ARBA" id="ARBA00022840"/>
    </source>
</evidence>
<evidence type="ECO:0000256" key="3">
    <source>
        <dbReference type="ARBA" id="ARBA00022741"/>
    </source>
</evidence>
<dbReference type="PANTHER" id="PTHR10196">
    <property type="entry name" value="SUGAR KINASE"/>
    <property type="match status" value="1"/>
</dbReference>
<comment type="similarity">
    <text evidence="1">Belongs to the FGGY kinase family.</text>
</comment>
<dbReference type="GO" id="GO:0006071">
    <property type="term" value="P:glycerol metabolic process"/>
    <property type="evidence" value="ECO:0007669"/>
    <property type="project" value="TreeGrafter"/>
</dbReference>
<protein>
    <submittedName>
        <fullName evidence="8">Carbohydrate kinase</fullName>
    </submittedName>
</protein>
<evidence type="ECO:0000256" key="4">
    <source>
        <dbReference type="ARBA" id="ARBA00022777"/>
    </source>
</evidence>
<dbReference type="Proteomes" id="UP001454036">
    <property type="component" value="Unassembled WGS sequence"/>
</dbReference>
<evidence type="ECO:0000259" key="6">
    <source>
        <dbReference type="Pfam" id="PF00370"/>
    </source>
</evidence>
<organism evidence="8 9">
    <name type="scientific">Lithospermum erythrorhizon</name>
    <name type="common">Purple gromwell</name>
    <name type="synonym">Lithospermum officinale var. erythrorhizon</name>
    <dbReference type="NCBI Taxonomy" id="34254"/>
    <lineage>
        <taxon>Eukaryota</taxon>
        <taxon>Viridiplantae</taxon>
        <taxon>Streptophyta</taxon>
        <taxon>Embryophyta</taxon>
        <taxon>Tracheophyta</taxon>
        <taxon>Spermatophyta</taxon>
        <taxon>Magnoliopsida</taxon>
        <taxon>eudicotyledons</taxon>
        <taxon>Gunneridae</taxon>
        <taxon>Pentapetalae</taxon>
        <taxon>asterids</taxon>
        <taxon>lamiids</taxon>
        <taxon>Boraginales</taxon>
        <taxon>Boraginaceae</taxon>
        <taxon>Boraginoideae</taxon>
        <taxon>Lithospermeae</taxon>
        <taxon>Lithospermum</taxon>
    </lineage>
</organism>